<dbReference type="Gene3D" id="1.10.287.1120">
    <property type="entry name" value="Bipartite methylase S protein"/>
    <property type="match status" value="1"/>
</dbReference>
<keyword evidence="6" id="KW-0378">Hydrolase</keyword>
<evidence type="ECO:0000256" key="1">
    <source>
        <dbReference type="ARBA" id="ARBA00010923"/>
    </source>
</evidence>
<name>A0A6I6D1Z8_9GAMM</name>
<protein>
    <submittedName>
        <fullName evidence="6">Restriction endonuclease subunit S</fullName>
    </submittedName>
</protein>
<dbReference type="REBASE" id="358408">
    <property type="entry name" value="S.Ghasp2ORF4225P"/>
</dbReference>
<keyword evidence="6" id="KW-0540">Nuclease</keyword>
<proteinExistence type="inferred from homology"/>
<feature type="domain" description="Type I restriction modification DNA specificity" evidence="5">
    <location>
        <begin position="218"/>
        <end position="400"/>
    </location>
</feature>
<dbReference type="Gene3D" id="3.90.220.20">
    <property type="entry name" value="DNA methylase specificity domains"/>
    <property type="match status" value="2"/>
</dbReference>
<dbReference type="GO" id="GO:0003677">
    <property type="term" value="F:DNA binding"/>
    <property type="evidence" value="ECO:0007669"/>
    <property type="project" value="UniProtKB-KW"/>
</dbReference>
<dbReference type="InterPro" id="IPR000055">
    <property type="entry name" value="Restrct_endonuc_typeI_TRD"/>
</dbReference>
<dbReference type="InterPro" id="IPR052021">
    <property type="entry name" value="Type-I_RS_S_subunit"/>
</dbReference>
<dbReference type="GO" id="GO:0009307">
    <property type="term" value="P:DNA restriction-modification system"/>
    <property type="evidence" value="ECO:0007669"/>
    <property type="project" value="UniProtKB-KW"/>
</dbReference>
<dbReference type="AlphaFoldDB" id="A0A6I6D1Z8"/>
<dbReference type="PANTHER" id="PTHR30408">
    <property type="entry name" value="TYPE-1 RESTRICTION ENZYME ECOKI SPECIFICITY PROTEIN"/>
    <property type="match status" value="1"/>
</dbReference>
<dbReference type="EMBL" id="CP046415">
    <property type="protein sequence ID" value="QGT78167.1"/>
    <property type="molecule type" value="Genomic_DNA"/>
</dbReference>
<dbReference type="CDD" id="cd17260">
    <property type="entry name" value="RMtype1_S_EcoEI-TRD1-CR1_like"/>
    <property type="match status" value="1"/>
</dbReference>
<evidence type="ECO:0000313" key="6">
    <source>
        <dbReference type="EMBL" id="QGT78167.1"/>
    </source>
</evidence>
<organism evidence="6 7">
    <name type="scientific">Guyparkeria halophila</name>
    <dbReference type="NCBI Taxonomy" id="47960"/>
    <lineage>
        <taxon>Bacteria</taxon>
        <taxon>Pseudomonadati</taxon>
        <taxon>Pseudomonadota</taxon>
        <taxon>Gammaproteobacteria</taxon>
        <taxon>Chromatiales</taxon>
        <taxon>Thioalkalibacteraceae</taxon>
        <taxon>Guyparkeria</taxon>
    </lineage>
</organism>
<gene>
    <name evidence="6" type="ORF">GM160_04230</name>
</gene>
<accession>A0A6I6D1Z8</accession>
<evidence type="ECO:0000259" key="5">
    <source>
        <dbReference type="Pfam" id="PF01420"/>
    </source>
</evidence>
<keyword evidence="4" id="KW-0175">Coiled coil</keyword>
<dbReference type="Proteomes" id="UP000427716">
    <property type="component" value="Chromosome"/>
</dbReference>
<feature type="domain" description="Type I restriction modification DNA specificity" evidence="5">
    <location>
        <begin position="58"/>
        <end position="177"/>
    </location>
</feature>
<dbReference type="InterPro" id="IPR044946">
    <property type="entry name" value="Restrct_endonuc_typeI_TRD_sf"/>
</dbReference>
<dbReference type="RefSeq" id="WP_156573421.1">
    <property type="nucleotide sequence ID" value="NZ_CP046415.1"/>
</dbReference>
<dbReference type="PANTHER" id="PTHR30408:SF12">
    <property type="entry name" value="TYPE I RESTRICTION ENZYME MJAVIII SPECIFICITY SUBUNIT"/>
    <property type="match status" value="1"/>
</dbReference>
<sequence>MPNLTTFASVNPKRCLPDHLSLSDQVSFIPMADVTEGGEWLNHQTRRLESVLSGFTPFVEGDVLFAKITPCTENGKGAQAVGLKNGVGFGSTEFHILRAKEGVVPRFIYHLCQSRRLRLAAEQYMIGSAGQQRVQPGFFDHFNVPGLEKNEQSKAAQILDTLDTQIRQTEALIAKLETVKQGLLTDLLTRGIDENGQLRPPPEEAPELYKDSPLGRIPRGWRVSTVDSLSEMVTSGARDWARFYAEDGAKFIRIGNLTREHINFRLNSLVYVRPPSSGEGQRTQLETGDVLLSITADLGITAVVPEGFGDAYINQHIALIRPSHQKINARFLGQFLASPACQKLISGLNDAGAKAGLNLPTVRRILVANPERNEQDGIQSQLDSVDNRIRQAKTEKQKLQREKSGLMDDLLTGRVRVTPLLGTTKTVQTS</sequence>
<comment type="similarity">
    <text evidence="1">Belongs to the type-I restriction system S methylase family.</text>
</comment>
<evidence type="ECO:0000256" key="3">
    <source>
        <dbReference type="ARBA" id="ARBA00023125"/>
    </source>
</evidence>
<feature type="coiled-coil region" evidence="4">
    <location>
        <begin position="382"/>
        <end position="409"/>
    </location>
</feature>
<keyword evidence="2" id="KW-0680">Restriction system</keyword>
<reference evidence="6 7" key="1">
    <citation type="submission" date="2019-11" db="EMBL/GenBank/DDBJ databases">
        <authorList>
            <person name="Zhang J."/>
            <person name="Sun C."/>
        </authorList>
    </citation>
    <scope>NUCLEOTIDE SEQUENCE [LARGE SCALE GENOMIC DNA]</scope>
    <source>
        <strain evidence="7">sp2</strain>
    </source>
</reference>
<dbReference type="SUPFAM" id="SSF116734">
    <property type="entry name" value="DNA methylase specificity domain"/>
    <property type="match status" value="2"/>
</dbReference>
<keyword evidence="6" id="KW-0255">Endonuclease</keyword>
<dbReference type="GO" id="GO:0004519">
    <property type="term" value="F:endonuclease activity"/>
    <property type="evidence" value="ECO:0007669"/>
    <property type="project" value="UniProtKB-KW"/>
</dbReference>
<evidence type="ECO:0000256" key="2">
    <source>
        <dbReference type="ARBA" id="ARBA00022747"/>
    </source>
</evidence>
<dbReference type="KEGG" id="ghl:GM160_04230"/>
<evidence type="ECO:0000313" key="7">
    <source>
        <dbReference type="Proteomes" id="UP000427716"/>
    </source>
</evidence>
<keyword evidence="7" id="KW-1185">Reference proteome</keyword>
<dbReference type="Pfam" id="PF01420">
    <property type="entry name" value="Methylase_S"/>
    <property type="match status" value="2"/>
</dbReference>
<keyword evidence="3" id="KW-0238">DNA-binding</keyword>
<evidence type="ECO:0000256" key="4">
    <source>
        <dbReference type="SAM" id="Coils"/>
    </source>
</evidence>